<dbReference type="Proteomes" id="UP000705867">
    <property type="component" value="Unassembled WGS sequence"/>
</dbReference>
<reference evidence="3" key="1">
    <citation type="journal article" date="2021" name="bioRxiv">
        <title>Unraveling nitrogen, sulfur and carbon metabolic pathways and microbial community transcriptional responses to substrate deprivation and toxicity stresses in a bioreactor mimicking anoxic brackish coastal sediment conditions.</title>
        <authorList>
            <person name="Martins P.D."/>
            <person name="Echeveste M.J."/>
            <person name="Arshad A."/>
            <person name="Kurth J."/>
            <person name="Ouboter H."/>
            <person name="Jetten M.S.M."/>
            <person name="Welte C.U."/>
        </authorList>
    </citation>
    <scope>NUCLEOTIDE SEQUENCE</scope>
    <source>
        <strain evidence="3">MAG_39</strain>
    </source>
</reference>
<evidence type="ECO:0000313" key="4">
    <source>
        <dbReference type="Proteomes" id="UP000705867"/>
    </source>
</evidence>
<dbReference type="Gene3D" id="2.60.40.10">
    <property type="entry name" value="Immunoglobulins"/>
    <property type="match status" value="2"/>
</dbReference>
<organism evidence="3 4">
    <name type="scientific">Candidatus Nitrobium versatile</name>
    <dbReference type="NCBI Taxonomy" id="2884831"/>
    <lineage>
        <taxon>Bacteria</taxon>
        <taxon>Pseudomonadati</taxon>
        <taxon>Nitrospirota</taxon>
        <taxon>Nitrospiria</taxon>
        <taxon>Nitrospirales</taxon>
        <taxon>Nitrospiraceae</taxon>
        <taxon>Candidatus Nitrobium</taxon>
    </lineage>
</organism>
<feature type="region of interest" description="Disordered" evidence="1">
    <location>
        <begin position="427"/>
        <end position="486"/>
    </location>
</feature>
<feature type="signal peptide" evidence="2">
    <location>
        <begin position="1"/>
        <end position="21"/>
    </location>
</feature>
<protein>
    <submittedName>
        <fullName evidence="3">Uncharacterized protein</fullName>
    </submittedName>
</protein>
<evidence type="ECO:0000256" key="1">
    <source>
        <dbReference type="SAM" id="MobiDB-lite"/>
    </source>
</evidence>
<evidence type="ECO:0000256" key="2">
    <source>
        <dbReference type="SAM" id="SignalP"/>
    </source>
</evidence>
<feature type="compositionally biased region" description="Basic and acidic residues" evidence="1">
    <location>
        <begin position="471"/>
        <end position="486"/>
    </location>
</feature>
<comment type="caution">
    <text evidence="3">The sequence shown here is derived from an EMBL/GenBank/DDBJ whole genome shotgun (WGS) entry which is preliminary data.</text>
</comment>
<feature type="chain" id="PRO_5036692791" evidence="2">
    <location>
        <begin position="22"/>
        <end position="595"/>
    </location>
</feature>
<dbReference type="AlphaFoldDB" id="A0A953M294"/>
<keyword evidence="2" id="KW-0732">Signal</keyword>
<sequence>MIQKIRRILLFLPLCAALLLAAPALSHSGEIVVKPGKFDHFILFMPEILVAGEEVPLKLEAVDAFNNLISTFGETGREFQITTSGSAVIKPTSFKSSSFVNGAMTLTLSDRVAETFSISIRESGSPLPILSKEITILPGKLTSFSVKEPRSVQAGEPFDIRIIAKDAFGNTVPDAIQGRNINLIFKGDADPKIALPSIPDFKGGATTVTLVSQKSGTVAIEVKDLISGKTGTGDKIEIVSGPVSSFRVFSPKEVIAGEPFELSIVAVDRFNNIAANYSAAGSGVTIESSGKFKPFPSTIPAYEFIKGQAKVDMRYDIAEDITLTVTEIGKSQKGTSDVLQVASPIPERYDITTPDSVIAGQKFKIKVTVYNQLGHVIKNYNLVGPDVSLATTGTGTLIPNRIPASEFVNGSAVVEVQYNKSEAFSIIPTPAKPGPAAGTEESPETAIAEKKQSPPPAAAAKQGKKEKKAKAKEGDKRGKEVKGKGKRSLEITNISLVETKKKSTLTIHIPHLDESVKYSVSTEAVEGKKWVVVKVKPPVSKVEKSLKFDSSFIGDVVVEEDEGDRGTVLVKVELLKPIRFHVTKEKSSLVVVLKQ</sequence>
<dbReference type="EMBL" id="JAIOIV010000105">
    <property type="protein sequence ID" value="MBZ0157113.1"/>
    <property type="molecule type" value="Genomic_DNA"/>
</dbReference>
<dbReference type="InterPro" id="IPR013783">
    <property type="entry name" value="Ig-like_fold"/>
</dbReference>
<gene>
    <name evidence="3" type="ORF">K8I29_12985</name>
</gene>
<evidence type="ECO:0000313" key="3">
    <source>
        <dbReference type="EMBL" id="MBZ0157113.1"/>
    </source>
</evidence>
<proteinExistence type="predicted"/>
<reference evidence="3" key="2">
    <citation type="submission" date="2021-08" db="EMBL/GenBank/DDBJ databases">
        <authorList>
            <person name="Dalcin Martins P."/>
        </authorList>
    </citation>
    <scope>NUCLEOTIDE SEQUENCE</scope>
    <source>
        <strain evidence="3">MAG_39</strain>
    </source>
</reference>
<name>A0A953M294_9BACT</name>
<accession>A0A953M294</accession>